<dbReference type="RefSeq" id="WP_111696184.1">
    <property type="nucleotide sequence ID" value="NZ_LS483458.1"/>
</dbReference>
<name>A0A2X4UF87_HAEHA</name>
<proteinExistence type="predicted"/>
<dbReference type="Proteomes" id="UP000248808">
    <property type="component" value="Chromosome 1"/>
</dbReference>
<dbReference type="EMBL" id="LS483458">
    <property type="protein sequence ID" value="SQH96614.1"/>
    <property type="molecule type" value="Genomic_DNA"/>
</dbReference>
<dbReference type="Proteomes" id="UP000318695">
    <property type="component" value="Unassembled WGS sequence"/>
</dbReference>
<reference evidence="2 4" key="2">
    <citation type="submission" date="2019-01" db="EMBL/GenBank/DDBJ databases">
        <title>Comparative genomic analysis identifies haemin-independent Haemophilus haemolyticus: a formal re-classification of Haemophilus intermedius.</title>
        <authorList>
            <person name="Harris T.M."/>
            <person name="Price E.P."/>
            <person name="Sarovich D.S."/>
            <person name="Norskov-Lauritsen N."/>
            <person name="Beissbarth J."/>
            <person name="Chang A.B."/>
            <person name="Smith-Vaughan H.C."/>
        </authorList>
    </citation>
    <scope>NUCLEOTIDE SEQUENCE [LARGE SCALE GENOMIC DNA]</scope>
    <source>
        <strain evidence="2 4">CCUG 30218</strain>
    </source>
</reference>
<organism evidence="1 3">
    <name type="scientific">Haemophilus haemolyticus</name>
    <dbReference type="NCBI Taxonomy" id="726"/>
    <lineage>
        <taxon>Bacteria</taxon>
        <taxon>Pseudomonadati</taxon>
        <taxon>Pseudomonadota</taxon>
        <taxon>Gammaproteobacteria</taxon>
        <taxon>Pasteurellales</taxon>
        <taxon>Pasteurellaceae</taxon>
        <taxon>Haemophilus</taxon>
    </lineage>
</organism>
<gene>
    <name evidence="2" type="ORF">EUX54_08205</name>
    <name evidence="1" type="ORF">NCTC10839_00475</name>
</gene>
<evidence type="ECO:0000313" key="2">
    <source>
        <dbReference type="EMBL" id="TPG97763.1"/>
    </source>
</evidence>
<dbReference type="AlphaFoldDB" id="A0A2X4UF87"/>
<accession>A0A2X4UF87</accession>
<dbReference type="KEGG" id="hhz:NCTC10839_00475"/>
<evidence type="ECO:0000313" key="1">
    <source>
        <dbReference type="EMBL" id="SQH96614.1"/>
    </source>
</evidence>
<dbReference type="EMBL" id="SDPI01000048">
    <property type="protein sequence ID" value="TPG97763.1"/>
    <property type="molecule type" value="Genomic_DNA"/>
</dbReference>
<evidence type="ECO:0000313" key="3">
    <source>
        <dbReference type="Proteomes" id="UP000248808"/>
    </source>
</evidence>
<evidence type="ECO:0000313" key="4">
    <source>
        <dbReference type="Proteomes" id="UP000318695"/>
    </source>
</evidence>
<protein>
    <submittedName>
        <fullName evidence="1">Uncharacterized protein</fullName>
    </submittedName>
</protein>
<sequence length="130" mass="15455">MQLDDMDITCEYLEYLDDSNQSYWGESLPCWVKYNSKTNILSIKFEYEQEENEPTTYVWFSGAVNTFTNPYTVELVSNKPDVTKETIWLEIMNDDEDWYFEGLITDPYTENIEGILINKVEKRTIFINQV</sequence>
<reference evidence="1 3" key="1">
    <citation type="submission" date="2018-06" db="EMBL/GenBank/DDBJ databases">
        <authorList>
            <consortium name="Pathogen Informatics"/>
            <person name="Doyle S."/>
        </authorList>
    </citation>
    <scope>NUCLEOTIDE SEQUENCE [LARGE SCALE GENOMIC DNA]</scope>
    <source>
        <strain evidence="1 3">NCTC10839</strain>
    </source>
</reference>
<dbReference type="GeneID" id="56957072"/>